<dbReference type="InterPro" id="IPR046357">
    <property type="entry name" value="PPIase_dom_sf"/>
</dbReference>
<name>A0A854C5F3_9BACT</name>
<dbReference type="InterPro" id="IPR036944">
    <property type="entry name" value="PPIase_FKBP_N_sf"/>
</dbReference>
<dbReference type="InterPro" id="IPR001179">
    <property type="entry name" value="PPIase_FKBP_dom"/>
</dbReference>
<evidence type="ECO:0000256" key="6">
    <source>
        <dbReference type="RuleBase" id="RU003915"/>
    </source>
</evidence>
<dbReference type="Proteomes" id="UP000186685">
    <property type="component" value="Unassembled WGS sequence"/>
</dbReference>
<accession>A0A854C5F3</accession>
<protein>
    <recommendedName>
        <fullName evidence="6">Peptidyl-prolyl cis-trans isomerase</fullName>
        <ecNumber evidence="6">5.2.1.8</ecNumber>
    </recommendedName>
</protein>
<dbReference type="Pfam" id="PF00254">
    <property type="entry name" value="FKBP_C"/>
    <property type="match status" value="1"/>
</dbReference>
<dbReference type="PROSITE" id="PS50059">
    <property type="entry name" value="FKBP_PPIASE"/>
    <property type="match status" value="1"/>
</dbReference>
<dbReference type="FunFam" id="3.10.50.40:FF:000006">
    <property type="entry name" value="Peptidyl-prolyl cis-trans isomerase"/>
    <property type="match status" value="1"/>
</dbReference>
<dbReference type="EMBL" id="MNQR01000019">
    <property type="protein sequence ID" value="OKZ10547.1"/>
    <property type="molecule type" value="Genomic_DNA"/>
</dbReference>
<evidence type="ECO:0000256" key="3">
    <source>
        <dbReference type="ARBA" id="ARBA00023110"/>
    </source>
</evidence>
<evidence type="ECO:0000256" key="2">
    <source>
        <dbReference type="ARBA" id="ARBA00006577"/>
    </source>
</evidence>
<dbReference type="GO" id="GO:0006457">
    <property type="term" value="P:protein folding"/>
    <property type="evidence" value="ECO:0007669"/>
    <property type="project" value="InterPro"/>
</dbReference>
<evidence type="ECO:0000256" key="5">
    <source>
        <dbReference type="PROSITE-ProRule" id="PRU00277"/>
    </source>
</evidence>
<gene>
    <name evidence="8" type="ORF">BHV76_06235</name>
</gene>
<reference evidence="8 9" key="1">
    <citation type="journal article" date="2016" name="Nat. Biotechnol.">
        <title>Measurement of bacterial replication rates in microbial communities.</title>
        <authorList>
            <person name="Brown C.T."/>
            <person name="Olm M.R."/>
            <person name="Thomas B.C."/>
            <person name="Banfield J.F."/>
        </authorList>
    </citation>
    <scope>NUCLEOTIDE SEQUENCE [LARGE SCALE GENOMIC DNA]</scope>
    <source>
        <strain evidence="8">45_130</strain>
    </source>
</reference>
<evidence type="ECO:0000259" key="7">
    <source>
        <dbReference type="PROSITE" id="PS50059"/>
    </source>
</evidence>
<dbReference type="SUPFAM" id="SSF54534">
    <property type="entry name" value="FKBP-like"/>
    <property type="match status" value="1"/>
</dbReference>
<comment type="caution">
    <text evidence="8">The sequence shown here is derived from an EMBL/GenBank/DDBJ whole genome shotgun (WGS) entry which is preliminary data.</text>
</comment>
<sequence length="275" mass="30505">MDLTEKPQLNDGGDSIAYIFGTWQSAGLKPYIVQKLRVDTLYMNDFVRGVLDRATPTGNDKQKAAYNSGLDIGTQISTMTDNLARDYYSAEPGKTIDTLVLAKAILRGMMGYNEIPADSAQRLFVSTMEARHEANLEAAYGANRLAGEQWLLDNQKKEGVKVLPSGLQYKVIKSGTGKKPTAQSQVSVDYEGRLIDGTVFDSSYERGKPATFRCSQVIKGWTEALTRMSEGDVWELYIPYQLAYGERESGKIKPYSALIFKVELHKVIDSKTSGK</sequence>
<proteinExistence type="inferred from homology"/>
<evidence type="ECO:0000313" key="9">
    <source>
        <dbReference type="Proteomes" id="UP000186685"/>
    </source>
</evidence>
<keyword evidence="3 5" id="KW-0697">Rotamase</keyword>
<dbReference type="PANTHER" id="PTHR43811:SF19">
    <property type="entry name" value="39 KDA FK506-BINDING NUCLEAR PROTEIN"/>
    <property type="match status" value="1"/>
</dbReference>
<dbReference type="PANTHER" id="PTHR43811">
    <property type="entry name" value="FKBP-TYPE PEPTIDYL-PROLYL CIS-TRANS ISOMERASE FKPA"/>
    <property type="match status" value="1"/>
</dbReference>
<dbReference type="AlphaFoldDB" id="A0A854C5F3"/>
<evidence type="ECO:0000256" key="1">
    <source>
        <dbReference type="ARBA" id="ARBA00000971"/>
    </source>
</evidence>
<dbReference type="EC" id="5.2.1.8" evidence="6"/>
<comment type="catalytic activity">
    <reaction evidence="1 5 6">
        <text>[protein]-peptidylproline (omega=180) = [protein]-peptidylproline (omega=0)</text>
        <dbReference type="Rhea" id="RHEA:16237"/>
        <dbReference type="Rhea" id="RHEA-COMP:10747"/>
        <dbReference type="Rhea" id="RHEA-COMP:10748"/>
        <dbReference type="ChEBI" id="CHEBI:83833"/>
        <dbReference type="ChEBI" id="CHEBI:83834"/>
        <dbReference type="EC" id="5.2.1.8"/>
    </reaction>
</comment>
<evidence type="ECO:0000313" key="8">
    <source>
        <dbReference type="EMBL" id="OKZ10547.1"/>
    </source>
</evidence>
<dbReference type="Gene3D" id="3.10.50.40">
    <property type="match status" value="1"/>
</dbReference>
<evidence type="ECO:0000256" key="4">
    <source>
        <dbReference type="ARBA" id="ARBA00023235"/>
    </source>
</evidence>
<dbReference type="GO" id="GO:0003755">
    <property type="term" value="F:peptidyl-prolyl cis-trans isomerase activity"/>
    <property type="evidence" value="ECO:0007669"/>
    <property type="project" value="UniProtKB-UniRule"/>
</dbReference>
<organism evidence="8 9">
    <name type="scientific">Phocaeicola plebeius</name>
    <dbReference type="NCBI Taxonomy" id="310297"/>
    <lineage>
        <taxon>Bacteria</taxon>
        <taxon>Pseudomonadati</taxon>
        <taxon>Bacteroidota</taxon>
        <taxon>Bacteroidia</taxon>
        <taxon>Bacteroidales</taxon>
        <taxon>Bacteroidaceae</taxon>
        <taxon>Phocaeicola</taxon>
    </lineage>
</organism>
<feature type="domain" description="PPIase FKBP-type" evidence="7">
    <location>
        <begin position="183"/>
        <end position="268"/>
    </location>
</feature>
<dbReference type="Gene3D" id="1.10.287.460">
    <property type="entry name" value="Peptidyl-prolyl cis-trans isomerase, FKBP-type, N-terminal domain"/>
    <property type="match status" value="1"/>
</dbReference>
<dbReference type="Pfam" id="PF01346">
    <property type="entry name" value="FKBP_N"/>
    <property type="match status" value="1"/>
</dbReference>
<comment type="similarity">
    <text evidence="2 6">Belongs to the FKBP-type PPIase family.</text>
</comment>
<dbReference type="InterPro" id="IPR000774">
    <property type="entry name" value="PPIase_FKBP_N"/>
</dbReference>
<keyword evidence="4 5" id="KW-0413">Isomerase</keyword>